<reference evidence="2" key="1">
    <citation type="journal article" date="2014" name="Proc. Natl. Acad. Sci. U.S.A.">
        <title>Extensive sampling of basidiomycete genomes demonstrates inadequacy of the white-rot/brown-rot paradigm for wood decay fungi.</title>
        <authorList>
            <person name="Riley R."/>
            <person name="Salamov A.A."/>
            <person name="Brown D.W."/>
            <person name="Nagy L.G."/>
            <person name="Floudas D."/>
            <person name="Held B.W."/>
            <person name="Levasseur A."/>
            <person name="Lombard V."/>
            <person name="Morin E."/>
            <person name="Otillar R."/>
            <person name="Lindquist E.A."/>
            <person name="Sun H."/>
            <person name="LaButti K.M."/>
            <person name="Schmutz J."/>
            <person name="Jabbour D."/>
            <person name="Luo H."/>
            <person name="Baker S.E."/>
            <person name="Pisabarro A.G."/>
            <person name="Walton J.D."/>
            <person name="Blanchette R.A."/>
            <person name="Henrissat B."/>
            <person name="Martin F."/>
            <person name="Cullen D."/>
            <person name="Hibbett D.S."/>
            <person name="Grigoriev I.V."/>
        </authorList>
    </citation>
    <scope>NUCLEOTIDE SEQUENCE [LARGE SCALE GENOMIC DNA]</scope>
    <source>
        <strain evidence="2">CBS 339.88</strain>
    </source>
</reference>
<gene>
    <name evidence="1" type="ORF">GALMADRAFT_147823</name>
</gene>
<proteinExistence type="predicted"/>
<dbReference type="EMBL" id="KL142422">
    <property type="protein sequence ID" value="KDR66608.1"/>
    <property type="molecule type" value="Genomic_DNA"/>
</dbReference>
<keyword evidence="2" id="KW-1185">Reference proteome</keyword>
<sequence length="181" mass="20300">MASVTLRAHKNFVIHATSDTAVGEEIDLREAYQAILTFISEQLNHFLSLAVPANSDDAVPPEMSYLFYVSAIFLTMFPRRTSSDDSFGNAVNIVLQTMRLYKEKIPGVNKFLEGQFAGRDFDIQTSRYVVRFSKEWWSFLDDDLPTRPGTPSTQEGLQPQLTAVEMSDLHTGPHPALPTIS</sequence>
<dbReference type="AlphaFoldDB" id="A0A067SIM1"/>
<accession>A0A067SIM1</accession>
<organism evidence="1 2">
    <name type="scientific">Galerina marginata (strain CBS 339.88)</name>
    <dbReference type="NCBI Taxonomy" id="685588"/>
    <lineage>
        <taxon>Eukaryota</taxon>
        <taxon>Fungi</taxon>
        <taxon>Dikarya</taxon>
        <taxon>Basidiomycota</taxon>
        <taxon>Agaricomycotina</taxon>
        <taxon>Agaricomycetes</taxon>
        <taxon>Agaricomycetidae</taxon>
        <taxon>Agaricales</taxon>
        <taxon>Agaricineae</taxon>
        <taxon>Strophariaceae</taxon>
        <taxon>Galerina</taxon>
    </lineage>
</organism>
<evidence type="ECO:0000313" key="1">
    <source>
        <dbReference type="EMBL" id="KDR66608.1"/>
    </source>
</evidence>
<name>A0A067SIM1_GALM3</name>
<evidence type="ECO:0000313" key="2">
    <source>
        <dbReference type="Proteomes" id="UP000027222"/>
    </source>
</evidence>
<protein>
    <submittedName>
        <fullName evidence="1">Uncharacterized protein</fullName>
    </submittedName>
</protein>
<dbReference type="Proteomes" id="UP000027222">
    <property type="component" value="Unassembled WGS sequence"/>
</dbReference>
<dbReference type="HOGENOM" id="CLU_1489129_0_0_1"/>